<dbReference type="PANTHER" id="PTHR11575:SF48">
    <property type="entry name" value="5'-NUCLEOTIDASE"/>
    <property type="match status" value="1"/>
</dbReference>
<feature type="non-terminal residue" evidence="3">
    <location>
        <position position="229"/>
    </location>
</feature>
<dbReference type="Proteomes" id="UP000574390">
    <property type="component" value="Unassembled WGS sequence"/>
</dbReference>
<evidence type="ECO:0000313" key="3">
    <source>
        <dbReference type="EMBL" id="KAF4701113.1"/>
    </source>
</evidence>
<comment type="caution">
    <text evidence="3">The sequence shown here is derived from an EMBL/GenBank/DDBJ whole genome shotgun (WGS) entry which is preliminary data.</text>
</comment>
<sequence length="229" mass="24851">MISPNDSIQGRCDGGGGGGGHLNINNIQDDDASSHHHHTYAMDDDDDTSTVHLRIISTNDVYELDNWPRAKTAIDYYRNNAANPDNTIFILAGDFLSPSALSTIDKGKSMVDVMNKCGVDYVCFGNHESDLTIDELASRIQESNFTWINTNMPHIPLPSSSATGITSSSSLLPKHHVILNISTAAAATTDKHSGIMMKHHDSNNDTKASSCILQTVHNQLLYYSSSSSS</sequence>
<feature type="domain" description="Calcineurin-like phosphoesterase" evidence="2">
    <location>
        <begin position="53"/>
        <end position="151"/>
    </location>
</feature>
<evidence type="ECO:0000313" key="4">
    <source>
        <dbReference type="Proteomes" id="UP000574390"/>
    </source>
</evidence>
<dbReference type="Pfam" id="PF00149">
    <property type="entry name" value="Metallophos"/>
    <property type="match status" value="1"/>
</dbReference>
<evidence type="ECO:0000259" key="2">
    <source>
        <dbReference type="Pfam" id="PF00149"/>
    </source>
</evidence>
<dbReference type="InterPro" id="IPR006179">
    <property type="entry name" value="5_nucleotidase/apyrase"/>
</dbReference>
<feature type="region of interest" description="Disordered" evidence="1">
    <location>
        <begin position="1"/>
        <end position="43"/>
    </location>
</feature>
<evidence type="ECO:0000256" key="1">
    <source>
        <dbReference type="SAM" id="MobiDB-lite"/>
    </source>
</evidence>
<name>A0A7J6PYJ0_PEROL</name>
<dbReference type="EMBL" id="JABANM010033535">
    <property type="protein sequence ID" value="KAF4701113.1"/>
    <property type="molecule type" value="Genomic_DNA"/>
</dbReference>
<dbReference type="SUPFAM" id="SSF56300">
    <property type="entry name" value="Metallo-dependent phosphatases"/>
    <property type="match status" value="1"/>
</dbReference>
<organism evidence="3 4">
    <name type="scientific">Perkinsus olseni</name>
    <name type="common">Perkinsus atlanticus</name>
    <dbReference type="NCBI Taxonomy" id="32597"/>
    <lineage>
        <taxon>Eukaryota</taxon>
        <taxon>Sar</taxon>
        <taxon>Alveolata</taxon>
        <taxon>Perkinsozoa</taxon>
        <taxon>Perkinsea</taxon>
        <taxon>Perkinsida</taxon>
        <taxon>Perkinsidae</taxon>
        <taxon>Perkinsus</taxon>
    </lineage>
</organism>
<dbReference type="InterPro" id="IPR029052">
    <property type="entry name" value="Metallo-depent_PP-like"/>
</dbReference>
<dbReference type="InterPro" id="IPR004843">
    <property type="entry name" value="Calcineurin-like_PHP"/>
</dbReference>
<accession>A0A7J6PYJ0</accession>
<reference evidence="3 4" key="1">
    <citation type="submission" date="2020-04" db="EMBL/GenBank/DDBJ databases">
        <title>Perkinsus olseni comparative genomics.</title>
        <authorList>
            <person name="Bogema D.R."/>
        </authorList>
    </citation>
    <scope>NUCLEOTIDE SEQUENCE [LARGE SCALE GENOMIC DNA]</scope>
    <source>
        <strain evidence="3">ATCC PRA-205</strain>
    </source>
</reference>
<dbReference type="PANTHER" id="PTHR11575">
    <property type="entry name" value="5'-NUCLEOTIDASE-RELATED"/>
    <property type="match status" value="1"/>
</dbReference>
<dbReference type="Gene3D" id="3.60.21.10">
    <property type="match status" value="1"/>
</dbReference>
<dbReference type="GO" id="GO:0009166">
    <property type="term" value="P:nucleotide catabolic process"/>
    <property type="evidence" value="ECO:0007669"/>
    <property type="project" value="InterPro"/>
</dbReference>
<dbReference type="GO" id="GO:0016787">
    <property type="term" value="F:hydrolase activity"/>
    <property type="evidence" value="ECO:0007669"/>
    <property type="project" value="InterPro"/>
</dbReference>
<proteinExistence type="predicted"/>
<gene>
    <name evidence="3" type="ORF">FOZ62_009449</name>
</gene>
<feature type="compositionally biased region" description="Gly residues" evidence="1">
    <location>
        <begin position="12"/>
        <end position="21"/>
    </location>
</feature>
<dbReference type="AlphaFoldDB" id="A0A7J6PYJ0"/>
<protein>
    <recommendedName>
        <fullName evidence="2">Calcineurin-like phosphoesterase domain-containing protein</fullName>
    </recommendedName>
</protein>